<dbReference type="PANTHER" id="PTHR12468">
    <property type="entry name" value="GPI MANNOSYLTRANSFERASE 2"/>
    <property type="match status" value="1"/>
</dbReference>
<dbReference type="RefSeq" id="XP_003671185.2">
    <property type="nucleotide sequence ID" value="XM_003671137.2"/>
</dbReference>
<dbReference type="GO" id="GO:0005789">
    <property type="term" value="C:endoplasmic reticulum membrane"/>
    <property type="evidence" value="ECO:0007669"/>
    <property type="project" value="UniProtKB-SubCell"/>
</dbReference>
<comment type="function">
    <text evidence="12">Mannosyltransferase involved in glycosylphosphatidylinositol-anchor biosynthesis.</text>
</comment>
<evidence type="ECO:0000256" key="8">
    <source>
        <dbReference type="ARBA" id="ARBA00022692"/>
    </source>
</evidence>
<evidence type="ECO:0000256" key="5">
    <source>
        <dbReference type="ARBA" id="ARBA00022502"/>
    </source>
</evidence>
<keyword evidence="14" id="KW-1185">Reference proteome</keyword>
<keyword evidence="5 12" id="KW-0337">GPI-anchor biosynthesis</keyword>
<evidence type="ECO:0000256" key="12">
    <source>
        <dbReference type="RuleBase" id="RU363112"/>
    </source>
</evidence>
<comment type="pathway">
    <text evidence="2 12">Glycolipid biosynthesis; glycosylphosphatidylinositol-anchor biosynthesis.</text>
</comment>
<organism evidence="13 14">
    <name type="scientific">Naumovozyma dairenensis (strain ATCC 10597 / BCRC 20456 / CBS 421 / NBRC 0211 / NRRL Y-12639)</name>
    <name type="common">Saccharomyces dairenensis</name>
    <dbReference type="NCBI Taxonomy" id="1071378"/>
    <lineage>
        <taxon>Eukaryota</taxon>
        <taxon>Fungi</taxon>
        <taxon>Dikarya</taxon>
        <taxon>Ascomycota</taxon>
        <taxon>Saccharomycotina</taxon>
        <taxon>Saccharomycetes</taxon>
        <taxon>Saccharomycetales</taxon>
        <taxon>Saccharomycetaceae</taxon>
        <taxon>Naumovozyma</taxon>
    </lineage>
</organism>
<accession>G0WDT1</accession>
<keyword evidence="10 12" id="KW-1133">Transmembrane helix</keyword>
<feature type="transmembrane region" description="Helical" evidence="12">
    <location>
        <begin position="435"/>
        <end position="454"/>
    </location>
</feature>
<dbReference type="OMA" id="CEWTLPS"/>
<comment type="similarity">
    <text evidence="3 12">Belongs to the PIGV family.</text>
</comment>
<dbReference type="GO" id="GO:0120563">
    <property type="term" value="F:dol-P-Man:Man(1)GlcN-acyl-PI alpha-1,6-mannosyltransferase activity"/>
    <property type="evidence" value="ECO:0007669"/>
    <property type="project" value="EnsemblFungi"/>
</dbReference>
<name>G0WDT1_NAUDC</name>
<dbReference type="GO" id="GO:0120097">
    <property type="term" value="C:glycosylphosphatidylinositol-mannosyltransferase II complex"/>
    <property type="evidence" value="ECO:0007669"/>
    <property type="project" value="EnsemblFungi"/>
</dbReference>
<dbReference type="eggNOG" id="KOG2647">
    <property type="taxonomic scope" value="Eukaryota"/>
</dbReference>
<proteinExistence type="inferred from homology"/>
<evidence type="ECO:0000256" key="6">
    <source>
        <dbReference type="ARBA" id="ARBA00022676"/>
    </source>
</evidence>
<keyword evidence="7 12" id="KW-0808">Transferase</keyword>
<dbReference type="UniPathway" id="UPA00196"/>
<dbReference type="EC" id="2.4.1.-" evidence="12"/>
<dbReference type="Pfam" id="PF04188">
    <property type="entry name" value="Mannosyl_trans2"/>
    <property type="match status" value="1"/>
</dbReference>
<dbReference type="InterPro" id="IPR007315">
    <property type="entry name" value="PIG-V/Gpi18"/>
</dbReference>
<dbReference type="GO" id="GO:0006506">
    <property type="term" value="P:GPI anchor biosynthetic process"/>
    <property type="evidence" value="ECO:0007669"/>
    <property type="project" value="UniProtKB-UniPathway"/>
</dbReference>
<sequence>MLFSLSWRPFIKLTSIFITLRAIQYALLFFAPTAQFDTSTELLLSSLAPDSDIDSFWNRHLWNKLLSWDSVYFIKGMTQHSSEPQYEHEYAFSPTWVKLIRLIVSKQNNTEFYHILKVGIIMNNIIFFVSTLLLYELTFQTFRNKKSIHYSINDSLKLSNLSSIFFICSSCSGFVISIYSEPLSILGSFAGMLLRELSLNSVLSSSSTLGNLFYIGSCFGFILAAINRSNCILLGVFYLFDLIHGLKEFRKTRISRMITLPILCGTVLGITFIWSQYYIPYNRFCTTSNDMEWCQTSLFHIWGLKQITKTSMYSYIQNEYWNVGIFKYWTINNLPNFLIGLPNFICMVFSCIYFSKIYPFNNMKPLIFVCSLFLCIILVLAHFQIINRINSFIPLHVWYIADRLLKQSRRTITNANEEEGKQIVLTGDDIIVKWYIRWLIIWIPLQTILFGFFLPPA</sequence>
<evidence type="ECO:0000256" key="10">
    <source>
        <dbReference type="ARBA" id="ARBA00022989"/>
    </source>
</evidence>
<keyword evidence="9 12" id="KW-0256">Endoplasmic reticulum</keyword>
<keyword evidence="6 12" id="KW-0328">Glycosyltransferase</keyword>
<dbReference type="OrthoDB" id="10252502at2759"/>
<dbReference type="PANTHER" id="PTHR12468:SF2">
    <property type="entry name" value="GPI MANNOSYLTRANSFERASE 2"/>
    <property type="match status" value="1"/>
</dbReference>
<gene>
    <name evidence="13" type="primary">NDAI0G01660</name>
    <name evidence="13" type="ordered locus">NDAI_0G01660</name>
</gene>
<evidence type="ECO:0000256" key="11">
    <source>
        <dbReference type="ARBA" id="ARBA00023136"/>
    </source>
</evidence>
<dbReference type="GeneID" id="11497338"/>
<keyword evidence="11 12" id="KW-0472">Membrane</keyword>
<comment type="subcellular location">
    <subcellularLocation>
        <location evidence="1 12">Endoplasmic reticulum membrane</location>
        <topology evidence="1 12">Multi-pass membrane protein</topology>
    </subcellularLocation>
</comment>
<evidence type="ECO:0000256" key="4">
    <source>
        <dbReference type="ARBA" id="ARBA00013795"/>
    </source>
</evidence>
<dbReference type="EMBL" id="HE580273">
    <property type="protein sequence ID" value="CCD25942.2"/>
    <property type="molecule type" value="Genomic_DNA"/>
</dbReference>
<evidence type="ECO:0000256" key="2">
    <source>
        <dbReference type="ARBA" id="ARBA00004687"/>
    </source>
</evidence>
<feature type="transmembrane region" description="Helical" evidence="12">
    <location>
        <begin position="115"/>
        <end position="137"/>
    </location>
</feature>
<feature type="transmembrane region" description="Helical" evidence="12">
    <location>
        <begin position="337"/>
        <end position="354"/>
    </location>
</feature>
<dbReference type="HOGENOM" id="CLU_029048_0_0_1"/>
<evidence type="ECO:0000256" key="3">
    <source>
        <dbReference type="ARBA" id="ARBA00008698"/>
    </source>
</evidence>
<evidence type="ECO:0000313" key="13">
    <source>
        <dbReference type="EMBL" id="CCD25942.2"/>
    </source>
</evidence>
<protein>
    <recommendedName>
        <fullName evidence="4 12">GPI mannosyltransferase 2</fullName>
        <ecNumber evidence="12">2.4.1.-</ecNumber>
    </recommendedName>
</protein>
<dbReference type="KEGG" id="ndi:NDAI_0G01660"/>
<feature type="transmembrane region" description="Helical" evidence="12">
    <location>
        <begin position="212"/>
        <end position="240"/>
    </location>
</feature>
<reference evidence="13 14" key="1">
    <citation type="journal article" date="2011" name="Proc. Natl. Acad. Sci. U.S.A.">
        <title>Evolutionary erosion of yeast sex chromosomes by mating-type switching accidents.</title>
        <authorList>
            <person name="Gordon J.L."/>
            <person name="Armisen D."/>
            <person name="Proux-Wera E."/>
            <person name="Oheigeartaigh S.S."/>
            <person name="Byrne K.P."/>
            <person name="Wolfe K.H."/>
        </authorList>
    </citation>
    <scope>NUCLEOTIDE SEQUENCE [LARGE SCALE GENOMIC DNA]</scope>
    <source>
        <strain evidence="14">ATCC 10597 / BCRC 20456 / CBS 421 / NBRC 0211 / NRRL Y-12639</strain>
    </source>
</reference>
<dbReference type="AlphaFoldDB" id="G0WDT1"/>
<feature type="transmembrane region" description="Helical" evidence="12">
    <location>
        <begin position="260"/>
        <end position="279"/>
    </location>
</feature>
<evidence type="ECO:0000256" key="7">
    <source>
        <dbReference type="ARBA" id="ARBA00022679"/>
    </source>
</evidence>
<feature type="transmembrane region" description="Helical" evidence="12">
    <location>
        <begin position="158"/>
        <end position="179"/>
    </location>
</feature>
<evidence type="ECO:0000256" key="9">
    <source>
        <dbReference type="ARBA" id="ARBA00022824"/>
    </source>
</evidence>
<dbReference type="Proteomes" id="UP000000689">
    <property type="component" value="Chromosome 7"/>
</dbReference>
<feature type="transmembrane region" description="Helical" evidence="12">
    <location>
        <begin position="12"/>
        <end position="31"/>
    </location>
</feature>
<evidence type="ECO:0000313" key="14">
    <source>
        <dbReference type="Proteomes" id="UP000000689"/>
    </source>
</evidence>
<keyword evidence="8 12" id="KW-0812">Transmembrane</keyword>
<evidence type="ECO:0000256" key="1">
    <source>
        <dbReference type="ARBA" id="ARBA00004477"/>
    </source>
</evidence>
<dbReference type="STRING" id="1071378.G0WDT1"/>
<feature type="transmembrane region" description="Helical" evidence="12">
    <location>
        <begin position="366"/>
        <end position="386"/>
    </location>
</feature>